<organism evidence="9 10">
    <name type="scientific">Corynebacterium canis</name>
    <dbReference type="NCBI Taxonomy" id="679663"/>
    <lineage>
        <taxon>Bacteria</taxon>
        <taxon>Bacillati</taxon>
        <taxon>Actinomycetota</taxon>
        <taxon>Actinomycetes</taxon>
        <taxon>Mycobacteriales</taxon>
        <taxon>Corynebacteriaceae</taxon>
        <taxon>Corynebacterium</taxon>
    </lineage>
</organism>
<evidence type="ECO:0000256" key="1">
    <source>
        <dbReference type="ARBA" id="ARBA00009080"/>
    </source>
</evidence>
<dbReference type="Pfam" id="PF03446">
    <property type="entry name" value="NAD_binding_2"/>
    <property type="match status" value="1"/>
</dbReference>
<dbReference type="GO" id="GO:0006574">
    <property type="term" value="P:L-valine catabolic process"/>
    <property type="evidence" value="ECO:0007669"/>
    <property type="project" value="UniProtKB-UniPathway"/>
</dbReference>
<dbReference type="InterPro" id="IPR013328">
    <property type="entry name" value="6PGD_dom2"/>
</dbReference>
<dbReference type="GO" id="GO:0051287">
    <property type="term" value="F:NAD binding"/>
    <property type="evidence" value="ECO:0007669"/>
    <property type="project" value="InterPro"/>
</dbReference>
<dbReference type="FunFam" id="1.10.1040.10:FF:000006">
    <property type="entry name" value="3-hydroxyisobutyrate dehydrogenase"/>
    <property type="match status" value="1"/>
</dbReference>
<dbReference type="InterPro" id="IPR029154">
    <property type="entry name" value="HIBADH-like_NADP-bd"/>
</dbReference>
<feature type="domain" description="3-hydroxyisobutyrate dehydrogenase-like NAD-binding" evidence="8">
    <location>
        <begin position="164"/>
        <end position="289"/>
    </location>
</feature>
<comment type="caution">
    <text evidence="9">The sequence shown here is derived from an EMBL/GenBank/DDBJ whole genome shotgun (WGS) entry which is preliminary data.</text>
</comment>
<dbReference type="InterPro" id="IPR011548">
    <property type="entry name" value="HIBADH"/>
</dbReference>
<feature type="active site" evidence="5">
    <location>
        <position position="170"/>
    </location>
</feature>
<dbReference type="Gene3D" id="3.40.50.720">
    <property type="entry name" value="NAD(P)-binding Rossmann-like Domain"/>
    <property type="match status" value="1"/>
</dbReference>
<dbReference type="InterPro" id="IPR008927">
    <property type="entry name" value="6-PGluconate_DH-like_C_sf"/>
</dbReference>
<keyword evidence="4 6" id="KW-0520">NAD</keyword>
<dbReference type="PIRSF" id="PIRSF000103">
    <property type="entry name" value="HIBADH"/>
    <property type="match status" value="1"/>
</dbReference>
<keyword evidence="2 6" id="KW-0101">Branched-chain amino acid catabolism</keyword>
<evidence type="ECO:0000256" key="6">
    <source>
        <dbReference type="RuleBase" id="RU910714"/>
    </source>
</evidence>
<dbReference type="PANTHER" id="PTHR22981:SF7">
    <property type="entry name" value="3-HYDROXYISOBUTYRATE DEHYDROGENASE, MITOCHONDRIAL"/>
    <property type="match status" value="1"/>
</dbReference>
<dbReference type="Gene3D" id="1.10.1040.10">
    <property type="entry name" value="N-(1-d-carboxylethyl)-l-norvaline Dehydrogenase, domain 2"/>
    <property type="match status" value="1"/>
</dbReference>
<keyword evidence="3 6" id="KW-0560">Oxidoreductase</keyword>
<dbReference type="AlphaFoldDB" id="A0A5C5USN4"/>
<dbReference type="Pfam" id="PF14833">
    <property type="entry name" value="NAD_binding_11"/>
    <property type="match status" value="1"/>
</dbReference>
<proteinExistence type="inferred from homology"/>
<evidence type="ECO:0000256" key="3">
    <source>
        <dbReference type="ARBA" id="ARBA00023002"/>
    </source>
</evidence>
<gene>
    <name evidence="9" type="primary">mmsB</name>
    <name evidence="9" type="ORF">FRX94_00975</name>
</gene>
<evidence type="ECO:0000256" key="4">
    <source>
        <dbReference type="ARBA" id="ARBA00023027"/>
    </source>
</evidence>
<feature type="domain" description="6-phosphogluconate dehydrogenase NADP-binding" evidence="7">
    <location>
        <begin position="5"/>
        <end position="161"/>
    </location>
</feature>
<evidence type="ECO:0000313" key="9">
    <source>
        <dbReference type="EMBL" id="TWT28797.1"/>
    </source>
</evidence>
<evidence type="ECO:0000259" key="8">
    <source>
        <dbReference type="Pfam" id="PF14833"/>
    </source>
</evidence>
<comment type="similarity">
    <text evidence="1 6">Belongs to the HIBADH-related family.</text>
</comment>
<dbReference type="PROSITE" id="PS00895">
    <property type="entry name" value="3_HYDROXYISOBUT_DH"/>
    <property type="match status" value="1"/>
</dbReference>
<name>A0A5C5USN4_9CORY</name>
<dbReference type="GO" id="GO:0050661">
    <property type="term" value="F:NADP binding"/>
    <property type="evidence" value="ECO:0007669"/>
    <property type="project" value="InterPro"/>
</dbReference>
<dbReference type="SUPFAM" id="SSF51735">
    <property type="entry name" value="NAD(P)-binding Rossmann-fold domains"/>
    <property type="match status" value="1"/>
</dbReference>
<dbReference type="InterPro" id="IPR002204">
    <property type="entry name" value="3-OH-isobutyrate_DH-rel_CS"/>
</dbReference>
<keyword evidence="10" id="KW-1185">Reference proteome</keyword>
<comment type="catalytic activity">
    <reaction evidence="6">
        <text>3-hydroxy-2-methylpropanoate + NAD(+) = 2-methyl-3-oxopropanoate + NADH + H(+)</text>
        <dbReference type="Rhea" id="RHEA:17681"/>
        <dbReference type="ChEBI" id="CHEBI:11805"/>
        <dbReference type="ChEBI" id="CHEBI:15378"/>
        <dbReference type="ChEBI" id="CHEBI:57540"/>
        <dbReference type="ChEBI" id="CHEBI:57700"/>
        <dbReference type="ChEBI" id="CHEBI:57945"/>
        <dbReference type="EC" id="1.1.1.31"/>
    </reaction>
</comment>
<dbReference type="Proteomes" id="UP000320791">
    <property type="component" value="Unassembled WGS sequence"/>
</dbReference>
<dbReference type="InterPro" id="IPR036291">
    <property type="entry name" value="NAD(P)-bd_dom_sf"/>
</dbReference>
<dbReference type="EC" id="1.1.1.31" evidence="6"/>
<dbReference type="NCBIfam" id="TIGR01692">
    <property type="entry name" value="HIBADH"/>
    <property type="match status" value="1"/>
</dbReference>
<dbReference type="EMBL" id="VOHM01000002">
    <property type="protein sequence ID" value="TWT28797.1"/>
    <property type="molecule type" value="Genomic_DNA"/>
</dbReference>
<comment type="pathway">
    <text evidence="6">Amino-acid degradation; L-valine degradation.</text>
</comment>
<dbReference type="SUPFAM" id="SSF48179">
    <property type="entry name" value="6-phosphogluconate dehydrogenase C-terminal domain-like"/>
    <property type="match status" value="1"/>
</dbReference>
<dbReference type="InterPro" id="IPR015815">
    <property type="entry name" value="HIBADH-related"/>
</dbReference>
<dbReference type="GO" id="GO:0008442">
    <property type="term" value="F:3-hydroxyisobutyrate dehydrogenase activity"/>
    <property type="evidence" value="ECO:0007669"/>
    <property type="project" value="UniProtKB-EC"/>
</dbReference>
<protein>
    <recommendedName>
        <fullName evidence="6">3-hydroxyisobutyrate dehydrogenase</fullName>
        <shortName evidence="6">HIBADH</shortName>
        <ecNumber evidence="6">1.1.1.31</ecNumber>
    </recommendedName>
</protein>
<dbReference type="OrthoDB" id="3185659at2"/>
<evidence type="ECO:0000313" key="10">
    <source>
        <dbReference type="Proteomes" id="UP000320791"/>
    </source>
</evidence>
<dbReference type="UniPathway" id="UPA00362"/>
<sequence>MSTRTIAFIGLGNMGGPMAANLVAAGYTVQGFDVTEPAKEAAQAAGVKVKQSVAEAAEGADVVITMLPNGKLVASVMEEAIAALTAPALFVDSSTIAVGEAQANAQTAAAAGHRYIDAPVSGGVVGAAAGTLAFMVGGAAEDVATAAPIFDVLGRTVTHCGDVGAGAAAKLCNNMILGIQQIAIAEGMVLGERLGLTPQAFYDVVSNSTGACWALTVNCPVPGVVQGSPSENDFRPGFATDLIVKDLGLAMQAAEATGTEVAMGAQAARRYQALSEAGYGGKDFGVIIEAVRQNHQ</sequence>
<evidence type="ECO:0000259" key="7">
    <source>
        <dbReference type="Pfam" id="PF03446"/>
    </source>
</evidence>
<accession>A0A5C5USN4</accession>
<evidence type="ECO:0000256" key="2">
    <source>
        <dbReference type="ARBA" id="ARBA00022456"/>
    </source>
</evidence>
<dbReference type="InterPro" id="IPR006115">
    <property type="entry name" value="6PGDH_NADP-bd"/>
</dbReference>
<dbReference type="RefSeq" id="WP_146323253.1">
    <property type="nucleotide sequence ID" value="NZ_BAABLR010000075.1"/>
</dbReference>
<evidence type="ECO:0000256" key="5">
    <source>
        <dbReference type="PIRSR" id="PIRSR000103-1"/>
    </source>
</evidence>
<dbReference type="PANTHER" id="PTHR22981">
    <property type="entry name" value="3-HYDROXYISOBUTYRATE DEHYDROGENASE-RELATED"/>
    <property type="match status" value="1"/>
</dbReference>
<reference evidence="9 10" key="1">
    <citation type="submission" date="2019-08" db="EMBL/GenBank/DDBJ databases">
        <authorList>
            <person name="Lei W."/>
        </authorList>
    </citation>
    <scope>NUCLEOTIDE SEQUENCE [LARGE SCALE GENOMIC DNA]</scope>
    <source>
        <strain evidence="9 10">CCUG 58627</strain>
    </source>
</reference>